<name>A0A1T5GWK5_9SPHN</name>
<dbReference type="PRINTS" id="PR00385">
    <property type="entry name" value="P450"/>
</dbReference>
<dbReference type="Pfam" id="PF00067">
    <property type="entry name" value="p450"/>
    <property type="match status" value="1"/>
</dbReference>
<dbReference type="GO" id="GO:0020037">
    <property type="term" value="F:heme binding"/>
    <property type="evidence" value="ECO:0007669"/>
    <property type="project" value="InterPro"/>
</dbReference>
<keyword evidence="2" id="KW-0479">Metal-binding</keyword>
<evidence type="ECO:0000313" key="4">
    <source>
        <dbReference type="Proteomes" id="UP000189818"/>
    </source>
</evidence>
<dbReference type="PRINTS" id="PR00359">
    <property type="entry name" value="BP450"/>
</dbReference>
<keyword evidence="2" id="KW-0503">Monooxygenase</keyword>
<dbReference type="InterPro" id="IPR036396">
    <property type="entry name" value="Cyt_P450_sf"/>
</dbReference>
<evidence type="ECO:0000313" key="3">
    <source>
        <dbReference type="EMBL" id="SKC12806.1"/>
    </source>
</evidence>
<accession>A0A1T5GWK5</accession>
<dbReference type="EMBL" id="FUYM01000022">
    <property type="protein sequence ID" value="SKC12806.1"/>
    <property type="molecule type" value="Genomic_DNA"/>
</dbReference>
<evidence type="ECO:0000256" key="2">
    <source>
        <dbReference type="RuleBase" id="RU000461"/>
    </source>
</evidence>
<dbReference type="Gene3D" id="1.10.630.10">
    <property type="entry name" value="Cytochrome P450"/>
    <property type="match status" value="1"/>
</dbReference>
<protein>
    <recommendedName>
        <fullName evidence="5">Cytochrome P450</fullName>
    </recommendedName>
</protein>
<comment type="similarity">
    <text evidence="1 2">Belongs to the cytochrome P450 family.</text>
</comment>
<dbReference type="AlphaFoldDB" id="A0A1T5GWK5"/>
<gene>
    <name evidence="3" type="ORF">SAMN06295920_12227</name>
</gene>
<dbReference type="InterPro" id="IPR017972">
    <property type="entry name" value="Cyt_P450_CS"/>
</dbReference>
<dbReference type="PROSITE" id="PS00086">
    <property type="entry name" value="CYTOCHROME_P450"/>
    <property type="match status" value="1"/>
</dbReference>
<reference evidence="4" key="1">
    <citation type="submission" date="2017-02" db="EMBL/GenBank/DDBJ databases">
        <authorList>
            <person name="Varghese N."/>
            <person name="Submissions S."/>
        </authorList>
    </citation>
    <scope>NUCLEOTIDE SEQUENCE [LARGE SCALE GENOMIC DNA]</scope>
    <source>
        <strain evidence="4">UM2</strain>
    </source>
</reference>
<dbReference type="InterPro" id="IPR001128">
    <property type="entry name" value="Cyt_P450"/>
</dbReference>
<dbReference type="OrthoDB" id="5522954at2"/>
<evidence type="ECO:0000256" key="1">
    <source>
        <dbReference type="ARBA" id="ARBA00010617"/>
    </source>
</evidence>
<keyword evidence="2" id="KW-0349">Heme</keyword>
<dbReference type="InterPro" id="IPR002397">
    <property type="entry name" value="Cyt_P450_B"/>
</dbReference>
<evidence type="ECO:0008006" key="5">
    <source>
        <dbReference type="Google" id="ProtNLM"/>
    </source>
</evidence>
<dbReference type="PANTHER" id="PTHR46696">
    <property type="entry name" value="P450, PUTATIVE (EUROFUNG)-RELATED"/>
    <property type="match status" value="1"/>
</dbReference>
<keyword evidence="4" id="KW-1185">Reference proteome</keyword>
<dbReference type="PANTHER" id="PTHR46696:SF1">
    <property type="entry name" value="CYTOCHROME P450 YJIB-RELATED"/>
    <property type="match status" value="1"/>
</dbReference>
<sequence>MAGHAERSPYAIYDSDPPPGVPVLDVDPFSVDFFADPYPVHEQLREAGPFVWLSRYNIGAVARYEHVRDALTDWKTFSSARGVGMEDFVRHGRFRLPSLILEADPPQHSRSRGVLSRVLSPPVLKGLRDRFEVEAEAMVEDVVWRKRFDGIADLAEVFPLRVFPDAIGMGREGREKLLPHADLLFNSFGPRNELFQAAKEKVSFDWIEAQGQRGNLAPGGLGMMIHDAADRGEISGDEAPILVRALLQAGLDTTINALGATLYCLARFPSEFDRLRADHKLAKAAFEEAIRFEAPVQTFFRTATCATTLGGTPLNEGDKVLMFLAAANRDPRQWDRPDVYDIGRKTIGHVGFGAGIHACVGQLLARMEGELVLTALARRVKRLRIAGTVERRYNNTLRGLASLPLEVELA</sequence>
<dbReference type="STRING" id="439228.SAMN06295920_12227"/>
<keyword evidence="2" id="KW-0560">Oxidoreductase</keyword>
<keyword evidence="2" id="KW-0408">Iron</keyword>
<dbReference type="CDD" id="cd11037">
    <property type="entry name" value="CYP199A2-like"/>
    <property type="match status" value="1"/>
</dbReference>
<proteinExistence type="inferred from homology"/>
<dbReference type="Proteomes" id="UP000189818">
    <property type="component" value="Unassembled WGS sequence"/>
</dbReference>
<dbReference type="GO" id="GO:0004497">
    <property type="term" value="F:monooxygenase activity"/>
    <property type="evidence" value="ECO:0007669"/>
    <property type="project" value="UniProtKB-KW"/>
</dbReference>
<organism evidence="3 4">
    <name type="scientific">Rhizorhabdus histidinilytica</name>
    <dbReference type="NCBI Taxonomy" id="439228"/>
    <lineage>
        <taxon>Bacteria</taxon>
        <taxon>Pseudomonadati</taxon>
        <taxon>Pseudomonadota</taxon>
        <taxon>Alphaproteobacteria</taxon>
        <taxon>Sphingomonadales</taxon>
        <taxon>Sphingomonadaceae</taxon>
        <taxon>Rhizorhabdus</taxon>
    </lineage>
</organism>
<dbReference type="GO" id="GO:0005506">
    <property type="term" value="F:iron ion binding"/>
    <property type="evidence" value="ECO:0007669"/>
    <property type="project" value="InterPro"/>
</dbReference>
<dbReference type="RefSeq" id="WP_079651058.1">
    <property type="nucleotide sequence ID" value="NZ_FUYM01000022.1"/>
</dbReference>
<dbReference type="GO" id="GO:0016705">
    <property type="term" value="F:oxidoreductase activity, acting on paired donors, with incorporation or reduction of molecular oxygen"/>
    <property type="evidence" value="ECO:0007669"/>
    <property type="project" value="InterPro"/>
</dbReference>
<dbReference type="SUPFAM" id="SSF48264">
    <property type="entry name" value="Cytochrome P450"/>
    <property type="match status" value="1"/>
</dbReference>